<feature type="region of interest" description="Disordered" evidence="1">
    <location>
        <begin position="320"/>
        <end position="377"/>
    </location>
</feature>
<feature type="compositionally biased region" description="Low complexity" evidence="1">
    <location>
        <begin position="24"/>
        <end position="36"/>
    </location>
</feature>
<keyword evidence="3" id="KW-1185">Reference proteome</keyword>
<reference evidence="2" key="1">
    <citation type="submission" date="2023-07" db="EMBL/GenBank/DDBJ databases">
        <title>Black Yeasts Isolated from many extreme environments.</title>
        <authorList>
            <person name="Coleine C."/>
            <person name="Stajich J.E."/>
            <person name="Selbmann L."/>
        </authorList>
    </citation>
    <scope>NUCLEOTIDE SEQUENCE</scope>
    <source>
        <strain evidence="2">CCFEE 5485</strain>
    </source>
</reference>
<feature type="compositionally biased region" description="Polar residues" evidence="1">
    <location>
        <begin position="320"/>
        <end position="331"/>
    </location>
</feature>
<feature type="compositionally biased region" description="Low complexity" evidence="1">
    <location>
        <begin position="1"/>
        <end position="11"/>
    </location>
</feature>
<evidence type="ECO:0000313" key="3">
    <source>
        <dbReference type="Proteomes" id="UP001274830"/>
    </source>
</evidence>
<evidence type="ECO:0000256" key="1">
    <source>
        <dbReference type="SAM" id="MobiDB-lite"/>
    </source>
</evidence>
<feature type="region of interest" description="Disordered" evidence="1">
    <location>
        <begin position="1"/>
        <end position="52"/>
    </location>
</feature>
<evidence type="ECO:0000313" key="2">
    <source>
        <dbReference type="EMBL" id="KAK3669758.1"/>
    </source>
</evidence>
<name>A0AAE0WI94_9PEZI</name>
<dbReference type="AlphaFoldDB" id="A0AAE0WI94"/>
<feature type="region of interest" description="Disordered" evidence="1">
    <location>
        <begin position="140"/>
        <end position="194"/>
    </location>
</feature>
<sequence>MSSFINSSGSESGSGSGSGRKHNTTTTTVSTNNNTSDSRRTQQASYFRAAPPLPDEEVYSDLDGFHSSAFGPADMAFLRAMESPPLRERGRERGYPVSCQRHHAEGGVETGGDDSVAVPDIVVTGADASDNAEAWRMHSVSFTPRAPPPTREGLSRAVSPAHDGESDSLPPPRFHDTRLPGAHTTAAHAPARYTVVRTVATPPRSESDNSDDEPPPLPSDLRIAESTLTAAATAQALRRTGPPPIWAHHHDHPARAYGPRPPLPTSLEAAALAARAPRADVEPEAPDEDAQLNEADLLRAIGPEHWEDGLFFFDSSGNIHARSQQPTQRGTQLPRPSGRGFFGYEPPPSPTLQRGEEDGRLLPRRRSAVAGLDQLPPEVQRFLRDGEADRFVLTEEE</sequence>
<feature type="non-terminal residue" evidence="2">
    <location>
        <position position="397"/>
    </location>
</feature>
<dbReference type="EMBL" id="JAUTXT010000072">
    <property type="protein sequence ID" value="KAK3669758.1"/>
    <property type="molecule type" value="Genomic_DNA"/>
</dbReference>
<proteinExistence type="predicted"/>
<organism evidence="2 3">
    <name type="scientific">Recurvomyces mirabilis</name>
    <dbReference type="NCBI Taxonomy" id="574656"/>
    <lineage>
        <taxon>Eukaryota</taxon>
        <taxon>Fungi</taxon>
        <taxon>Dikarya</taxon>
        <taxon>Ascomycota</taxon>
        <taxon>Pezizomycotina</taxon>
        <taxon>Dothideomycetes</taxon>
        <taxon>Dothideomycetidae</taxon>
        <taxon>Mycosphaerellales</taxon>
        <taxon>Teratosphaeriaceae</taxon>
        <taxon>Recurvomyces</taxon>
    </lineage>
</organism>
<feature type="region of interest" description="Disordered" evidence="1">
    <location>
        <begin position="201"/>
        <end position="220"/>
    </location>
</feature>
<dbReference type="Proteomes" id="UP001274830">
    <property type="component" value="Unassembled WGS sequence"/>
</dbReference>
<accession>A0AAE0WI94</accession>
<feature type="compositionally biased region" description="Low complexity" evidence="1">
    <location>
        <begin position="180"/>
        <end position="191"/>
    </location>
</feature>
<comment type="caution">
    <text evidence="2">The sequence shown here is derived from an EMBL/GenBank/DDBJ whole genome shotgun (WGS) entry which is preliminary data.</text>
</comment>
<gene>
    <name evidence="2" type="ORF">LTR78_010331</name>
</gene>
<protein>
    <submittedName>
        <fullName evidence="2">Uncharacterized protein</fullName>
    </submittedName>
</protein>